<sequence length="63" mass="6549">MTLEAQGGAVVIVLTHQGDKAGGIASASTNRLRECIELGTVYEATVTSISGGQVQVRIKAVRH</sequence>
<evidence type="ECO:0008006" key="3">
    <source>
        <dbReference type="Google" id="ProtNLM"/>
    </source>
</evidence>
<dbReference type="Proteomes" id="UP001430954">
    <property type="component" value="Unassembled WGS sequence"/>
</dbReference>
<reference evidence="1 2" key="1">
    <citation type="submission" date="2021-09" db="EMBL/GenBank/DDBJ databases">
        <title>Lysobacter sp. 13A isolated from the river sediment.</title>
        <authorList>
            <person name="Liu H."/>
            <person name="Li S."/>
            <person name="Mao S."/>
        </authorList>
    </citation>
    <scope>NUCLEOTIDE SEQUENCE [LARGE SCALE GENOMIC DNA]</scope>
    <source>
        <strain evidence="1 2">13A</strain>
    </source>
</reference>
<dbReference type="RefSeq" id="WP_223674284.1">
    <property type="nucleotide sequence ID" value="NZ_JAINZW010000001.1"/>
</dbReference>
<comment type="caution">
    <text evidence="1">The sequence shown here is derived from an EMBL/GenBank/DDBJ whole genome shotgun (WGS) entry which is preliminary data.</text>
</comment>
<accession>A0ABS7T2I2</accession>
<organism evidence="1 2">
    <name type="scientific">Novilysobacter selenitireducens</name>
    <dbReference type="NCBI Taxonomy" id="2872639"/>
    <lineage>
        <taxon>Bacteria</taxon>
        <taxon>Pseudomonadati</taxon>
        <taxon>Pseudomonadota</taxon>
        <taxon>Gammaproteobacteria</taxon>
        <taxon>Lysobacterales</taxon>
        <taxon>Lysobacteraceae</taxon>
        <taxon>Novilysobacter</taxon>
    </lineage>
</organism>
<evidence type="ECO:0000313" key="1">
    <source>
        <dbReference type="EMBL" id="MBZ4038070.1"/>
    </source>
</evidence>
<protein>
    <recommendedName>
        <fullName evidence="3">TRAM domain-containing protein</fullName>
    </recommendedName>
</protein>
<keyword evidence="2" id="KW-1185">Reference proteome</keyword>
<evidence type="ECO:0000313" key="2">
    <source>
        <dbReference type="Proteomes" id="UP001430954"/>
    </source>
</evidence>
<gene>
    <name evidence="1" type="ORF">K6753_00785</name>
</gene>
<dbReference type="EMBL" id="JAINZW010000001">
    <property type="protein sequence ID" value="MBZ4038070.1"/>
    <property type="molecule type" value="Genomic_DNA"/>
</dbReference>
<proteinExistence type="predicted"/>
<name>A0ABS7T2I2_9GAMM</name>